<accession>A0A183EDK6</accession>
<name>A0A183EDK6_9BILA</name>
<reference evidence="3" key="1">
    <citation type="submission" date="2016-06" db="UniProtKB">
        <authorList>
            <consortium name="WormBaseParasite"/>
        </authorList>
    </citation>
    <scope>IDENTIFICATION</scope>
</reference>
<evidence type="ECO:0000313" key="1">
    <source>
        <dbReference type="EMBL" id="VDN33033.1"/>
    </source>
</evidence>
<gene>
    <name evidence="1" type="ORF">GPUH_LOCUS19046</name>
</gene>
<keyword evidence="2" id="KW-1185">Reference proteome</keyword>
<sequence length="163" mass="19426">MKDSQTLCLESLSNVRIPKDYDILEQVGEKFFTKLCNSYPKLRIFIFDDHYDLGSSWKLLVDAVRQVLKDLYNESALRTFAENFVRDRTCNQLVVCLPYEDPPGEDEWKGFFFTFRDFIREEYSAEMDWKTANAWNFIAHRFGGLCAEQYEILYKESRKHLFP</sequence>
<dbReference type="AlphaFoldDB" id="A0A183EDK6"/>
<evidence type="ECO:0000313" key="3">
    <source>
        <dbReference type="WBParaSite" id="GPUH_0001907201-mRNA-1"/>
    </source>
</evidence>
<dbReference type="Proteomes" id="UP000271098">
    <property type="component" value="Unassembled WGS sequence"/>
</dbReference>
<dbReference type="WBParaSite" id="GPUH_0001907201-mRNA-1">
    <property type="protein sequence ID" value="GPUH_0001907201-mRNA-1"/>
    <property type="gene ID" value="GPUH_0001907201"/>
</dbReference>
<reference evidence="1 2" key="2">
    <citation type="submission" date="2018-11" db="EMBL/GenBank/DDBJ databases">
        <authorList>
            <consortium name="Pathogen Informatics"/>
        </authorList>
    </citation>
    <scope>NUCLEOTIDE SEQUENCE [LARGE SCALE GENOMIC DNA]</scope>
</reference>
<organism evidence="3">
    <name type="scientific">Gongylonema pulchrum</name>
    <dbReference type="NCBI Taxonomy" id="637853"/>
    <lineage>
        <taxon>Eukaryota</taxon>
        <taxon>Metazoa</taxon>
        <taxon>Ecdysozoa</taxon>
        <taxon>Nematoda</taxon>
        <taxon>Chromadorea</taxon>
        <taxon>Rhabditida</taxon>
        <taxon>Spirurina</taxon>
        <taxon>Spiruromorpha</taxon>
        <taxon>Spiruroidea</taxon>
        <taxon>Gongylonematidae</taxon>
        <taxon>Gongylonema</taxon>
    </lineage>
</organism>
<evidence type="ECO:0000313" key="2">
    <source>
        <dbReference type="Proteomes" id="UP000271098"/>
    </source>
</evidence>
<dbReference type="EMBL" id="UYRT01087814">
    <property type="protein sequence ID" value="VDN33033.1"/>
    <property type="molecule type" value="Genomic_DNA"/>
</dbReference>
<proteinExistence type="predicted"/>
<protein>
    <submittedName>
        <fullName evidence="3">TIR domain-containing protein</fullName>
    </submittedName>
</protein>